<protein>
    <submittedName>
        <fullName evidence="2">Uncharacterized protein</fullName>
    </submittedName>
</protein>
<accession>A0A4S8KR59</accession>
<evidence type="ECO:0000256" key="1">
    <source>
        <dbReference type="SAM" id="MobiDB-lite"/>
    </source>
</evidence>
<feature type="compositionally biased region" description="Polar residues" evidence="1">
    <location>
        <begin position="29"/>
        <end position="44"/>
    </location>
</feature>
<proteinExistence type="predicted"/>
<evidence type="ECO:0000313" key="3">
    <source>
        <dbReference type="Proteomes" id="UP000297245"/>
    </source>
</evidence>
<dbReference type="Proteomes" id="UP000297245">
    <property type="component" value="Unassembled WGS sequence"/>
</dbReference>
<dbReference type="AlphaFoldDB" id="A0A4S8KR59"/>
<organism evidence="2 3">
    <name type="scientific">Dendrothele bispora (strain CBS 962.96)</name>
    <dbReference type="NCBI Taxonomy" id="1314807"/>
    <lineage>
        <taxon>Eukaryota</taxon>
        <taxon>Fungi</taxon>
        <taxon>Dikarya</taxon>
        <taxon>Basidiomycota</taxon>
        <taxon>Agaricomycotina</taxon>
        <taxon>Agaricomycetes</taxon>
        <taxon>Agaricomycetidae</taxon>
        <taxon>Agaricales</taxon>
        <taxon>Agaricales incertae sedis</taxon>
        <taxon>Dendrothele</taxon>
    </lineage>
</organism>
<evidence type="ECO:0000313" key="2">
    <source>
        <dbReference type="EMBL" id="THU78244.1"/>
    </source>
</evidence>
<dbReference type="OrthoDB" id="10249612at2759"/>
<dbReference type="EMBL" id="ML180232">
    <property type="protein sequence ID" value="THU78244.1"/>
    <property type="molecule type" value="Genomic_DNA"/>
</dbReference>
<reference evidence="2 3" key="1">
    <citation type="journal article" date="2019" name="Nat. Ecol. Evol.">
        <title>Megaphylogeny resolves global patterns of mushroom evolution.</title>
        <authorList>
            <person name="Varga T."/>
            <person name="Krizsan K."/>
            <person name="Foldi C."/>
            <person name="Dima B."/>
            <person name="Sanchez-Garcia M."/>
            <person name="Sanchez-Ramirez S."/>
            <person name="Szollosi G.J."/>
            <person name="Szarkandi J.G."/>
            <person name="Papp V."/>
            <person name="Albert L."/>
            <person name="Andreopoulos W."/>
            <person name="Angelini C."/>
            <person name="Antonin V."/>
            <person name="Barry K.W."/>
            <person name="Bougher N.L."/>
            <person name="Buchanan P."/>
            <person name="Buyck B."/>
            <person name="Bense V."/>
            <person name="Catcheside P."/>
            <person name="Chovatia M."/>
            <person name="Cooper J."/>
            <person name="Damon W."/>
            <person name="Desjardin D."/>
            <person name="Finy P."/>
            <person name="Geml J."/>
            <person name="Haridas S."/>
            <person name="Hughes K."/>
            <person name="Justo A."/>
            <person name="Karasinski D."/>
            <person name="Kautmanova I."/>
            <person name="Kiss B."/>
            <person name="Kocsube S."/>
            <person name="Kotiranta H."/>
            <person name="LaButti K.M."/>
            <person name="Lechner B.E."/>
            <person name="Liimatainen K."/>
            <person name="Lipzen A."/>
            <person name="Lukacs Z."/>
            <person name="Mihaltcheva S."/>
            <person name="Morgado L.N."/>
            <person name="Niskanen T."/>
            <person name="Noordeloos M.E."/>
            <person name="Ohm R.A."/>
            <person name="Ortiz-Santana B."/>
            <person name="Ovrebo C."/>
            <person name="Racz N."/>
            <person name="Riley R."/>
            <person name="Savchenko A."/>
            <person name="Shiryaev A."/>
            <person name="Soop K."/>
            <person name="Spirin V."/>
            <person name="Szebenyi C."/>
            <person name="Tomsovsky M."/>
            <person name="Tulloss R.E."/>
            <person name="Uehling J."/>
            <person name="Grigoriev I.V."/>
            <person name="Vagvolgyi C."/>
            <person name="Papp T."/>
            <person name="Martin F.M."/>
            <person name="Miettinen O."/>
            <person name="Hibbett D.S."/>
            <person name="Nagy L.G."/>
        </authorList>
    </citation>
    <scope>NUCLEOTIDE SEQUENCE [LARGE SCALE GENOMIC DNA]</scope>
    <source>
        <strain evidence="2 3">CBS 962.96</strain>
    </source>
</reference>
<sequence length="121" mass="13319">MSYRLRSQESFFNQGQSVGGVFPAEQKTESTNGHATLPSSDFSSKSTNVESVIAKIEGTPYFSMDVADLDVKEEEMNNSFKELKPSIKDGKKLGWGDPRVLMTTMSSFDGAVYAEARSMTD</sequence>
<keyword evidence="3" id="KW-1185">Reference proteome</keyword>
<feature type="region of interest" description="Disordered" evidence="1">
    <location>
        <begin position="15"/>
        <end position="44"/>
    </location>
</feature>
<gene>
    <name evidence="2" type="ORF">K435DRAFT_973602</name>
</gene>
<name>A0A4S8KR59_DENBC</name>